<name>A0AAD7J9S7_9AGAR</name>
<reference evidence="2" key="1">
    <citation type="submission" date="2023-03" db="EMBL/GenBank/DDBJ databases">
        <title>Massive genome expansion in bonnet fungi (Mycena s.s.) driven by repeated elements and novel gene families across ecological guilds.</title>
        <authorList>
            <consortium name="Lawrence Berkeley National Laboratory"/>
            <person name="Harder C.B."/>
            <person name="Miyauchi S."/>
            <person name="Viragh M."/>
            <person name="Kuo A."/>
            <person name="Thoen E."/>
            <person name="Andreopoulos B."/>
            <person name="Lu D."/>
            <person name="Skrede I."/>
            <person name="Drula E."/>
            <person name="Henrissat B."/>
            <person name="Morin E."/>
            <person name="Kohler A."/>
            <person name="Barry K."/>
            <person name="LaButti K."/>
            <person name="Morin E."/>
            <person name="Salamov A."/>
            <person name="Lipzen A."/>
            <person name="Mereny Z."/>
            <person name="Hegedus B."/>
            <person name="Baldrian P."/>
            <person name="Stursova M."/>
            <person name="Weitz H."/>
            <person name="Taylor A."/>
            <person name="Grigoriev I.V."/>
            <person name="Nagy L.G."/>
            <person name="Martin F."/>
            <person name="Kauserud H."/>
        </authorList>
    </citation>
    <scope>NUCLEOTIDE SEQUENCE</scope>
    <source>
        <strain evidence="2">CBHHK188m</strain>
    </source>
</reference>
<protein>
    <submittedName>
        <fullName evidence="2">Uncharacterized protein</fullName>
    </submittedName>
</protein>
<evidence type="ECO:0000313" key="2">
    <source>
        <dbReference type="EMBL" id="KAJ7760299.1"/>
    </source>
</evidence>
<feature type="region of interest" description="Disordered" evidence="1">
    <location>
        <begin position="1"/>
        <end position="23"/>
    </location>
</feature>
<sequence>MADSSVPAIPFPAVERGSGQKQGEDIHAFMERRRLHNERRAQHESSEARKQCLAQELHASKGGAPGKKGARVFIWDGEDGGFFIRRAFNRTDAADRWDEFTPNQCIYDSFSNQWDLCTALAPSEEAESDYAYDDDEDAFHQPTSPVNIFPSIPDVPGREAMETETDVSSTISLRFGFIEPEIALSSSPRLQDKACAWVVGDETWSVPETSALPTLLSHILEGNLNDAAANLCDLTSPDSDLQLDWTVDVKTIRQRDRTLYEIRPRGSEASGPSILLESAATVLQIVRSGWGYDSGIESIIHNLVELGAEFHPSWQRPVHDVPLAPPSQVTLGRRPAGYTPTLIDLGVYVRQRDAFLHSLRGRAALFYGGIVGRIARLVLSDFEDIACLGPSEDILKTGRRVSSEGEETALWHEALTEEEVDLICGVYTVETGTFNYPVADVCLSFSRTKEQGGARWPTVKIHLLVAKTNRLLVIRSSHGMVELKL</sequence>
<dbReference type="Proteomes" id="UP001215280">
    <property type="component" value="Unassembled WGS sequence"/>
</dbReference>
<organism evidence="2 3">
    <name type="scientific">Mycena maculata</name>
    <dbReference type="NCBI Taxonomy" id="230809"/>
    <lineage>
        <taxon>Eukaryota</taxon>
        <taxon>Fungi</taxon>
        <taxon>Dikarya</taxon>
        <taxon>Basidiomycota</taxon>
        <taxon>Agaricomycotina</taxon>
        <taxon>Agaricomycetes</taxon>
        <taxon>Agaricomycetidae</taxon>
        <taxon>Agaricales</taxon>
        <taxon>Marasmiineae</taxon>
        <taxon>Mycenaceae</taxon>
        <taxon>Mycena</taxon>
    </lineage>
</organism>
<proteinExistence type="predicted"/>
<dbReference type="AlphaFoldDB" id="A0AAD7J9S7"/>
<dbReference type="EMBL" id="JARJLG010000049">
    <property type="protein sequence ID" value="KAJ7760299.1"/>
    <property type="molecule type" value="Genomic_DNA"/>
</dbReference>
<evidence type="ECO:0000256" key="1">
    <source>
        <dbReference type="SAM" id="MobiDB-lite"/>
    </source>
</evidence>
<accession>A0AAD7J9S7</accession>
<gene>
    <name evidence="2" type="ORF">DFH07DRAFT_740814</name>
</gene>
<comment type="caution">
    <text evidence="2">The sequence shown here is derived from an EMBL/GenBank/DDBJ whole genome shotgun (WGS) entry which is preliminary data.</text>
</comment>
<evidence type="ECO:0000313" key="3">
    <source>
        <dbReference type="Proteomes" id="UP001215280"/>
    </source>
</evidence>
<keyword evidence="3" id="KW-1185">Reference proteome</keyword>